<sequence>MCSFHLPTVQRCLWPAALQQGRVGEELVGYAKRWAELPRCKREDGAVYADSMSWFVLVDDEIPGFLACEGCFEGVIRATRFAARFERHGRGQAAGEKWRCDASLGFVARALLHRSRLDDWAGFVGGVGRRMKMEACSSKMLTANSATWFRPRGAPASFRVCETCYADAYAESRFEAAFERVEETALSKWEVVQCSAKGNIPFAQLAFVATVAKKPVEYLRAGQVEIACKPKCCTKEGIVDGRFYNFKEPVGNFGVCEACFVGCIRSVGMDVLFAERPRTVVGAAYCVFNPHGARFGQFVDLYNEGLETGVFDGYESAVRKWSPILRCAGREALSGRAWYGWEDCRICLECYETFVAGTKLASEMPLQNSYHEGPNVCSMYSPRQRERYTQACEKASAEELLATTRIRMAVYLETVMVIKQMRQQQEAEMNAADTEMFISATHLSSDIMGTVFGSNTYTYTNSGYKSNEGIMADKAWNSGIAMRQRALDPGRMMEIERLEARWAEYE</sequence>
<proteinExistence type="predicted"/>
<organism evidence="1 2">
    <name type="scientific">Immersiella caudata</name>
    <dbReference type="NCBI Taxonomy" id="314043"/>
    <lineage>
        <taxon>Eukaryota</taxon>
        <taxon>Fungi</taxon>
        <taxon>Dikarya</taxon>
        <taxon>Ascomycota</taxon>
        <taxon>Pezizomycotina</taxon>
        <taxon>Sordariomycetes</taxon>
        <taxon>Sordariomycetidae</taxon>
        <taxon>Sordariales</taxon>
        <taxon>Lasiosphaeriaceae</taxon>
        <taxon>Immersiella</taxon>
    </lineage>
</organism>
<dbReference type="EMBL" id="JAULSU010000004">
    <property type="protein sequence ID" value="KAK0620914.1"/>
    <property type="molecule type" value="Genomic_DNA"/>
</dbReference>
<dbReference type="Proteomes" id="UP001175000">
    <property type="component" value="Unassembled WGS sequence"/>
</dbReference>
<evidence type="ECO:0000313" key="1">
    <source>
        <dbReference type="EMBL" id="KAK0620914.1"/>
    </source>
</evidence>
<gene>
    <name evidence="1" type="ORF">B0T14DRAFT_432037</name>
</gene>
<accession>A0AA40C155</accession>
<keyword evidence="2" id="KW-1185">Reference proteome</keyword>
<name>A0AA40C155_9PEZI</name>
<dbReference type="AlphaFoldDB" id="A0AA40C155"/>
<reference evidence="1" key="1">
    <citation type="submission" date="2023-06" db="EMBL/GenBank/DDBJ databases">
        <title>Genome-scale phylogeny and comparative genomics of the fungal order Sordariales.</title>
        <authorList>
            <consortium name="Lawrence Berkeley National Laboratory"/>
            <person name="Hensen N."/>
            <person name="Bonometti L."/>
            <person name="Westerberg I."/>
            <person name="Brannstrom I.O."/>
            <person name="Guillou S."/>
            <person name="Cros-Aarteil S."/>
            <person name="Calhoun S."/>
            <person name="Haridas S."/>
            <person name="Kuo A."/>
            <person name="Mondo S."/>
            <person name="Pangilinan J."/>
            <person name="Riley R."/>
            <person name="Labutti K."/>
            <person name="Andreopoulos B."/>
            <person name="Lipzen A."/>
            <person name="Chen C."/>
            <person name="Yanf M."/>
            <person name="Daum C."/>
            <person name="Ng V."/>
            <person name="Clum A."/>
            <person name="Steindorff A."/>
            <person name="Ohm R."/>
            <person name="Martin F."/>
            <person name="Silar P."/>
            <person name="Natvig D."/>
            <person name="Lalanne C."/>
            <person name="Gautier V."/>
            <person name="Ament-Velasquez S.L."/>
            <person name="Kruys A."/>
            <person name="Hutchinson M.I."/>
            <person name="Powell A.J."/>
            <person name="Barry K."/>
            <person name="Miller A.N."/>
            <person name="Grigoriev I.V."/>
            <person name="Debuchy R."/>
            <person name="Gladieux P."/>
            <person name="Thoren M.H."/>
            <person name="Johannesson H."/>
        </authorList>
    </citation>
    <scope>NUCLEOTIDE SEQUENCE</scope>
    <source>
        <strain evidence="1">CBS 606.72</strain>
    </source>
</reference>
<evidence type="ECO:0000313" key="2">
    <source>
        <dbReference type="Proteomes" id="UP001175000"/>
    </source>
</evidence>
<comment type="caution">
    <text evidence="1">The sequence shown here is derived from an EMBL/GenBank/DDBJ whole genome shotgun (WGS) entry which is preliminary data.</text>
</comment>
<protein>
    <submittedName>
        <fullName evidence="1">Uncharacterized protein</fullName>
    </submittedName>
</protein>